<dbReference type="Gene3D" id="2.130.10.10">
    <property type="entry name" value="YVTN repeat-like/Quinoprotein amine dehydrogenase"/>
    <property type="match status" value="1"/>
</dbReference>
<proteinExistence type="predicted"/>
<dbReference type="InterPro" id="IPR051242">
    <property type="entry name" value="WD-EF-hand_domain"/>
</dbReference>
<evidence type="ECO:0000256" key="2">
    <source>
        <dbReference type="ARBA" id="ARBA00022737"/>
    </source>
</evidence>
<gene>
    <name evidence="3" type="ORF">CLUMA_CG002477</name>
</gene>
<protein>
    <submittedName>
        <fullName evidence="3">CLUMA_CG002477, isoform A</fullName>
    </submittedName>
</protein>
<keyword evidence="2" id="KW-0677">Repeat</keyword>
<keyword evidence="4" id="KW-1185">Reference proteome</keyword>
<dbReference type="AlphaFoldDB" id="A0A1J1HMI1"/>
<evidence type="ECO:0000256" key="1">
    <source>
        <dbReference type="ARBA" id="ARBA00022574"/>
    </source>
</evidence>
<accession>A0A1J1HMI1</accession>
<dbReference type="InterPro" id="IPR036322">
    <property type="entry name" value="WD40_repeat_dom_sf"/>
</dbReference>
<dbReference type="InterPro" id="IPR015943">
    <property type="entry name" value="WD40/YVTN_repeat-like_dom_sf"/>
</dbReference>
<keyword evidence="1" id="KW-0853">WD repeat</keyword>
<dbReference type="EMBL" id="CVRI01000009">
    <property type="protein sequence ID" value="CRK88604.1"/>
    <property type="molecule type" value="Genomic_DNA"/>
</dbReference>
<dbReference type="SUPFAM" id="SSF50978">
    <property type="entry name" value="WD40 repeat-like"/>
    <property type="match status" value="1"/>
</dbReference>
<dbReference type="PANTHER" id="PTHR44324">
    <property type="entry name" value="WD40 REPEAT DOMAIN 95"/>
    <property type="match status" value="1"/>
</dbReference>
<sequence length="161" mass="18569">MKCREFIRTHPVVVSQIVNVWDVKQARLLQTFQELTKTFTETFSVSAFYDEDLREFIIASRRIAYFKCQPKIDLNKTDGFTDTSQIPLILFNKLFGFLVTCSKLSTIIIWDVWRGRKVNFILGAHTQLKHNEVQLVDIMAGCSDPIQLFLLTAGIDGTLNY</sequence>
<organism evidence="3 4">
    <name type="scientific">Clunio marinus</name>
    <dbReference type="NCBI Taxonomy" id="568069"/>
    <lineage>
        <taxon>Eukaryota</taxon>
        <taxon>Metazoa</taxon>
        <taxon>Ecdysozoa</taxon>
        <taxon>Arthropoda</taxon>
        <taxon>Hexapoda</taxon>
        <taxon>Insecta</taxon>
        <taxon>Pterygota</taxon>
        <taxon>Neoptera</taxon>
        <taxon>Endopterygota</taxon>
        <taxon>Diptera</taxon>
        <taxon>Nematocera</taxon>
        <taxon>Chironomoidea</taxon>
        <taxon>Chironomidae</taxon>
        <taxon>Clunio</taxon>
    </lineage>
</organism>
<reference evidence="3 4" key="1">
    <citation type="submission" date="2015-04" db="EMBL/GenBank/DDBJ databases">
        <authorList>
            <person name="Syromyatnikov M.Y."/>
            <person name="Popov V.N."/>
        </authorList>
    </citation>
    <scope>NUCLEOTIDE SEQUENCE [LARGE SCALE GENOMIC DNA]</scope>
</reference>
<evidence type="ECO:0000313" key="4">
    <source>
        <dbReference type="Proteomes" id="UP000183832"/>
    </source>
</evidence>
<dbReference type="STRING" id="568069.A0A1J1HMI1"/>
<dbReference type="PANTHER" id="PTHR44324:SF6">
    <property type="entry name" value="EF-HAND CALCIUM BINDING DOMAIN 8"/>
    <property type="match status" value="1"/>
</dbReference>
<evidence type="ECO:0000313" key="3">
    <source>
        <dbReference type="EMBL" id="CRK88604.1"/>
    </source>
</evidence>
<dbReference type="Proteomes" id="UP000183832">
    <property type="component" value="Unassembled WGS sequence"/>
</dbReference>
<name>A0A1J1HMI1_9DIPT</name>
<dbReference type="OrthoDB" id="5980302at2759"/>